<evidence type="ECO:0000256" key="1">
    <source>
        <dbReference type="SAM" id="MobiDB-lite"/>
    </source>
</evidence>
<dbReference type="OrthoDB" id="1684102at2759"/>
<name>B4JY47_DROGR</name>
<protein>
    <submittedName>
        <fullName evidence="2">GH14226</fullName>
    </submittedName>
</protein>
<keyword evidence="3" id="KW-1185">Reference proteome</keyword>
<dbReference type="OMA" id="MCLNSRL"/>
<dbReference type="AlphaFoldDB" id="B4JY47"/>
<evidence type="ECO:0000313" key="2">
    <source>
        <dbReference type="EMBL" id="EDV90609.1"/>
    </source>
</evidence>
<gene>
    <name evidence="2" type="primary">Dgri\GH14226</name>
    <name evidence="2" type="ORF">Dgri_GH14226</name>
</gene>
<reference evidence="2 3" key="1">
    <citation type="journal article" date="2007" name="Nature">
        <title>Evolution of genes and genomes on the Drosophila phylogeny.</title>
        <authorList>
            <consortium name="Drosophila 12 Genomes Consortium"/>
            <person name="Clark A.G."/>
            <person name="Eisen M.B."/>
            <person name="Smith D.R."/>
            <person name="Bergman C.M."/>
            <person name="Oliver B."/>
            <person name="Markow T.A."/>
            <person name="Kaufman T.C."/>
            <person name="Kellis M."/>
            <person name="Gelbart W."/>
            <person name="Iyer V.N."/>
            <person name="Pollard D.A."/>
            <person name="Sackton T.B."/>
            <person name="Larracuente A.M."/>
            <person name="Singh N.D."/>
            <person name="Abad J.P."/>
            <person name="Abt D.N."/>
            <person name="Adryan B."/>
            <person name="Aguade M."/>
            <person name="Akashi H."/>
            <person name="Anderson W.W."/>
            <person name="Aquadro C.F."/>
            <person name="Ardell D.H."/>
            <person name="Arguello R."/>
            <person name="Artieri C.G."/>
            <person name="Barbash D.A."/>
            <person name="Barker D."/>
            <person name="Barsanti P."/>
            <person name="Batterham P."/>
            <person name="Batzoglou S."/>
            <person name="Begun D."/>
            <person name="Bhutkar A."/>
            <person name="Blanco E."/>
            <person name="Bosak S.A."/>
            <person name="Bradley R.K."/>
            <person name="Brand A.D."/>
            <person name="Brent M.R."/>
            <person name="Brooks A.N."/>
            <person name="Brown R.H."/>
            <person name="Butlin R.K."/>
            <person name="Caggese C."/>
            <person name="Calvi B.R."/>
            <person name="Bernardo de Carvalho A."/>
            <person name="Caspi A."/>
            <person name="Castrezana S."/>
            <person name="Celniker S.E."/>
            <person name="Chang J.L."/>
            <person name="Chapple C."/>
            <person name="Chatterji S."/>
            <person name="Chinwalla A."/>
            <person name="Civetta A."/>
            <person name="Clifton S.W."/>
            <person name="Comeron J.M."/>
            <person name="Costello J.C."/>
            <person name="Coyne J.A."/>
            <person name="Daub J."/>
            <person name="David R.G."/>
            <person name="Delcher A.L."/>
            <person name="Delehaunty K."/>
            <person name="Do C.B."/>
            <person name="Ebling H."/>
            <person name="Edwards K."/>
            <person name="Eickbush T."/>
            <person name="Evans J.D."/>
            <person name="Filipski A."/>
            <person name="Findeiss S."/>
            <person name="Freyhult E."/>
            <person name="Fulton L."/>
            <person name="Fulton R."/>
            <person name="Garcia A.C."/>
            <person name="Gardiner A."/>
            <person name="Garfield D.A."/>
            <person name="Garvin B.E."/>
            <person name="Gibson G."/>
            <person name="Gilbert D."/>
            <person name="Gnerre S."/>
            <person name="Godfrey J."/>
            <person name="Good R."/>
            <person name="Gotea V."/>
            <person name="Gravely B."/>
            <person name="Greenberg A.J."/>
            <person name="Griffiths-Jones S."/>
            <person name="Gross S."/>
            <person name="Guigo R."/>
            <person name="Gustafson E.A."/>
            <person name="Haerty W."/>
            <person name="Hahn M.W."/>
            <person name="Halligan D.L."/>
            <person name="Halpern A.L."/>
            <person name="Halter G.M."/>
            <person name="Han M.V."/>
            <person name="Heger A."/>
            <person name="Hillier L."/>
            <person name="Hinrichs A.S."/>
            <person name="Holmes I."/>
            <person name="Hoskins R.A."/>
            <person name="Hubisz M.J."/>
            <person name="Hultmark D."/>
            <person name="Huntley M.A."/>
            <person name="Jaffe D.B."/>
            <person name="Jagadeeshan S."/>
            <person name="Jeck W.R."/>
            <person name="Johnson J."/>
            <person name="Jones C.D."/>
            <person name="Jordan W.C."/>
            <person name="Karpen G.H."/>
            <person name="Kataoka E."/>
            <person name="Keightley P.D."/>
            <person name="Kheradpour P."/>
            <person name="Kirkness E.F."/>
            <person name="Koerich L.B."/>
            <person name="Kristiansen K."/>
            <person name="Kudrna D."/>
            <person name="Kulathinal R.J."/>
            <person name="Kumar S."/>
            <person name="Kwok R."/>
            <person name="Lander E."/>
            <person name="Langley C.H."/>
            <person name="Lapoint R."/>
            <person name="Lazzaro B.P."/>
            <person name="Lee S.J."/>
            <person name="Levesque L."/>
            <person name="Li R."/>
            <person name="Lin C.F."/>
            <person name="Lin M.F."/>
            <person name="Lindblad-Toh K."/>
            <person name="Llopart A."/>
            <person name="Long M."/>
            <person name="Low L."/>
            <person name="Lozovsky E."/>
            <person name="Lu J."/>
            <person name="Luo M."/>
            <person name="Machado C.A."/>
            <person name="Makalowski W."/>
            <person name="Marzo M."/>
            <person name="Matsuda M."/>
            <person name="Matzkin L."/>
            <person name="McAllister B."/>
            <person name="McBride C.S."/>
            <person name="McKernan B."/>
            <person name="McKernan K."/>
            <person name="Mendez-Lago M."/>
            <person name="Minx P."/>
            <person name="Mollenhauer M.U."/>
            <person name="Montooth K."/>
            <person name="Mount S.M."/>
            <person name="Mu X."/>
            <person name="Myers E."/>
            <person name="Negre B."/>
            <person name="Newfeld S."/>
            <person name="Nielsen R."/>
            <person name="Noor M.A."/>
            <person name="O'Grady P."/>
            <person name="Pachter L."/>
            <person name="Papaceit M."/>
            <person name="Parisi M.J."/>
            <person name="Parisi M."/>
            <person name="Parts L."/>
            <person name="Pedersen J.S."/>
            <person name="Pesole G."/>
            <person name="Phillippy A.M."/>
            <person name="Ponting C.P."/>
            <person name="Pop M."/>
            <person name="Porcelli D."/>
            <person name="Powell J.R."/>
            <person name="Prohaska S."/>
            <person name="Pruitt K."/>
            <person name="Puig M."/>
            <person name="Quesneville H."/>
            <person name="Ram K.R."/>
            <person name="Rand D."/>
            <person name="Rasmussen M.D."/>
            <person name="Reed L.K."/>
            <person name="Reenan R."/>
            <person name="Reily A."/>
            <person name="Remington K.A."/>
            <person name="Rieger T.T."/>
            <person name="Ritchie M.G."/>
            <person name="Robin C."/>
            <person name="Rogers Y.H."/>
            <person name="Rohde C."/>
            <person name="Rozas J."/>
            <person name="Rubenfield M.J."/>
            <person name="Ruiz A."/>
            <person name="Russo S."/>
            <person name="Salzberg S.L."/>
            <person name="Sanchez-Gracia A."/>
            <person name="Saranga D.J."/>
            <person name="Sato H."/>
            <person name="Schaeffer S.W."/>
            <person name="Schatz M.C."/>
            <person name="Schlenke T."/>
            <person name="Schwartz R."/>
            <person name="Segarra C."/>
            <person name="Singh R.S."/>
            <person name="Sirot L."/>
            <person name="Sirota M."/>
            <person name="Sisneros N.B."/>
            <person name="Smith C.D."/>
            <person name="Smith T.F."/>
            <person name="Spieth J."/>
            <person name="Stage D.E."/>
            <person name="Stark A."/>
            <person name="Stephan W."/>
            <person name="Strausberg R.L."/>
            <person name="Strempel S."/>
            <person name="Sturgill D."/>
            <person name="Sutton G."/>
            <person name="Sutton G.G."/>
            <person name="Tao W."/>
            <person name="Teichmann S."/>
            <person name="Tobari Y.N."/>
            <person name="Tomimura Y."/>
            <person name="Tsolas J.M."/>
            <person name="Valente V.L."/>
            <person name="Venter E."/>
            <person name="Venter J.C."/>
            <person name="Vicario S."/>
            <person name="Vieira F.G."/>
            <person name="Vilella A.J."/>
            <person name="Villasante A."/>
            <person name="Walenz B."/>
            <person name="Wang J."/>
            <person name="Wasserman M."/>
            <person name="Watts T."/>
            <person name="Wilson D."/>
            <person name="Wilson R.K."/>
            <person name="Wing R.A."/>
            <person name="Wolfner M.F."/>
            <person name="Wong A."/>
            <person name="Wong G.K."/>
            <person name="Wu C.I."/>
            <person name="Wu G."/>
            <person name="Yamamoto D."/>
            <person name="Yang H.P."/>
            <person name="Yang S.P."/>
            <person name="Yorke J.A."/>
            <person name="Yoshida K."/>
            <person name="Zdobnov E."/>
            <person name="Zhang P."/>
            <person name="Zhang Y."/>
            <person name="Zimin A.V."/>
            <person name="Baldwin J."/>
            <person name="Abdouelleil A."/>
            <person name="Abdulkadir J."/>
            <person name="Abebe A."/>
            <person name="Abera B."/>
            <person name="Abreu J."/>
            <person name="Acer S.C."/>
            <person name="Aftuck L."/>
            <person name="Alexander A."/>
            <person name="An P."/>
            <person name="Anderson E."/>
            <person name="Anderson S."/>
            <person name="Arachi H."/>
            <person name="Azer M."/>
            <person name="Bachantsang P."/>
            <person name="Barry A."/>
            <person name="Bayul T."/>
            <person name="Berlin A."/>
            <person name="Bessette D."/>
            <person name="Bloom T."/>
            <person name="Blye J."/>
            <person name="Boguslavskiy L."/>
            <person name="Bonnet C."/>
            <person name="Boukhgalter B."/>
            <person name="Bourzgui I."/>
            <person name="Brown A."/>
            <person name="Cahill P."/>
            <person name="Channer S."/>
            <person name="Cheshatsang Y."/>
            <person name="Chuda L."/>
            <person name="Citroen M."/>
            <person name="Collymore A."/>
            <person name="Cooke P."/>
            <person name="Costello M."/>
            <person name="D'Aco K."/>
            <person name="Daza R."/>
            <person name="De Haan G."/>
            <person name="DeGray S."/>
            <person name="DeMaso C."/>
            <person name="Dhargay N."/>
            <person name="Dooley K."/>
            <person name="Dooley E."/>
            <person name="Doricent M."/>
            <person name="Dorje P."/>
            <person name="Dorjee K."/>
            <person name="Dupes A."/>
            <person name="Elong R."/>
            <person name="Falk J."/>
            <person name="Farina A."/>
            <person name="Faro S."/>
            <person name="Ferguson D."/>
            <person name="Fisher S."/>
            <person name="Foley C.D."/>
            <person name="Franke A."/>
            <person name="Friedrich D."/>
            <person name="Gadbois L."/>
            <person name="Gearin G."/>
            <person name="Gearin C.R."/>
            <person name="Giannoukos G."/>
            <person name="Goode T."/>
            <person name="Graham J."/>
            <person name="Grandbois E."/>
            <person name="Grewal S."/>
            <person name="Gyaltsen K."/>
            <person name="Hafez N."/>
            <person name="Hagos B."/>
            <person name="Hall J."/>
            <person name="Henson C."/>
            <person name="Hollinger A."/>
            <person name="Honan T."/>
            <person name="Huard M.D."/>
            <person name="Hughes L."/>
            <person name="Hurhula B."/>
            <person name="Husby M.E."/>
            <person name="Kamat A."/>
            <person name="Kanga B."/>
            <person name="Kashin S."/>
            <person name="Khazanovich D."/>
            <person name="Kisner P."/>
            <person name="Lance K."/>
            <person name="Lara M."/>
            <person name="Lee W."/>
            <person name="Lennon N."/>
            <person name="Letendre F."/>
            <person name="LeVine R."/>
            <person name="Lipovsky A."/>
            <person name="Liu X."/>
            <person name="Liu J."/>
            <person name="Liu S."/>
            <person name="Lokyitsang T."/>
            <person name="Lokyitsang Y."/>
            <person name="Lubonja R."/>
            <person name="Lui A."/>
            <person name="MacDonald P."/>
            <person name="Magnisalis V."/>
            <person name="Maru K."/>
            <person name="Matthews C."/>
            <person name="McCusker W."/>
            <person name="McDonough S."/>
            <person name="Mehta T."/>
            <person name="Meldrim J."/>
            <person name="Meneus L."/>
            <person name="Mihai O."/>
            <person name="Mihalev A."/>
            <person name="Mihova T."/>
            <person name="Mittelman R."/>
            <person name="Mlenga V."/>
            <person name="Montmayeur A."/>
            <person name="Mulrain L."/>
            <person name="Navidi A."/>
            <person name="Naylor J."/>
            <person name="Negash T."/>
            <person name="Nguyen T."/>
            <person name="Nguyen N."/>
            <person name="Nicol R."/>
            <person name="Norbu C."/>
            <person name="Norbu N."/>
            <person name="Novod N."/>
            <person name="O'Neill B."/>
            <person name="Osman S."/>
            <person name="Markiewicz E."/>
            <person name="Oyono O.L."/>
            <person name="Patti C."/>
            <person name="Phunkhang P."/>
            <person name="Pierre F."/>
            <person name="Priest M."/>
            <person name="Raghuraman S."/>
            <person name="Rege F."/>
            <person name="Reyes R."/>
            <person name="Rise C."/>
            <person name="Rogov P."/>
            <person name="Ross K."/>
            <person name="Ryan E."/>
            <person name="Settipalli S."/>
            <person name="Shea T."/>
            <person name="Sherpa N."/>
            <person name="Shi L."/>
            <person name="Shih D."/>
            <person name="Sparrow T."/>
            <person name="Spaulding J."/>
            <person name="Stalker J."/>
            <person name="Stange-Thomann N."/>
            <person name="Stavropoulos S."/>
            <person name="Stone C."/>
            <person name="Strader C."/>
            <person name="Tesfaye S."/>
            <person name="Thomson T."/>
            <person name="Thoulutsang Y."/>
            <person name="Thoulutsang D."/>
            <person name="Topham K."/>
            <person name="Topping I."/>
            <person name="Tsamla T."/>
            <person name="Vassiliev H."/>
            <person name="Vo A."/>
            <person name="Wangchuk T."/>
            <person name="Wangdi T."/>
            <person name="Weiand M."/>
            <person name="Wilkinson J."/>
            <person name="Wilson A."/>
            <person name="Yadav S."/>
            <person name="Young G."/>
            <person name="Yu Q."/>
            <person name="Zembek L."/>
            <person name="Zhong D."/>
            <person name="Zimmer A."/>
            <person name="Zwirko Z."/>
            <person name="Jaffe D.B."/>
            <person name="Alvarez P."/>
            <person name="Brockman W."/>
            <person name="Butler J."/>
            <person name="Chin C."/>
            <person name="Gnerre S."/>
            <person name="Grabherr M."/>
            <person name="Kleber M."/>
            <person name="Mauceli E."/>
            <person name="MacCallum I."/>
        </authorList>
    </citation>
    <scope>NUCLEOTIDE SEQUENCE [LARGE SCALE GENOMIC DNA]</scope>
    <source>
        <strain evidence="3">Tucson 15287-2541.00</strain>
    </source>
</reference>
<dbReference type="eggNOG" id="ENOG502TCEP">
    <property type="taxonomic scope" value="Eukaryota"/>
</dbReference>
<evidence type="ECO:0000313" key="3">
    <source>
        <dbReference type="Proteomes" id="UP000001070"/>
    </source>
</evidence>
<accession>B4JY47</accession>
<sequence>MNMNNQKNRTFMEPLKYIKEHDDENISEETAYDSYYTQYTTPDSMDCGSDNLLVTFDYGYSDSIGAPNAAADAATVEDEDADADANDYNEAGAGAGAGAEAGEADYALWFGMPQNDAWAFQVYHVQHEELSLQSLISYDVDDFEEQSEPESDQAENEEVFYDSIEG</sequence>
<dbReference type="HOGENOM" id="CLU_138140_0_0_1"/>
<dbReference type="EMBL" id="CH916377">
    <property type="protein sequence ID" value="EDV90609.1"/>
    <property type="molecule type" value="Genomic_DNA"/>
</dbReference>
<feature type="region of interest" description="Disordered" evidence="1">
    <location>
        <begin position="141"/>
        <end position="166"/>
    </location>
</feature>
<dbReference type="PhylomeDB" id="B4JY47"/>
<proteinExistence type="predicted"/>
<dbReference type="Proteomes" id="UP000001070">
    <property type="component" value="Unassembled WGS sequence"/>
</dbReference>
<organism evidence="3">
    <name type="scientific">Drosophila grimshawi</name>
    <name type="common">Hawaiian fruit fly</name>
    <name type="synonym">Idiomyia grimshawi</name>
    <dbReference type="NCBI Taxonomy" id="7222"/>
    <lineage>
        <taxon>Eukaryota</taxon>
        <taxon>Metazoa</taxon>
        <taxon>Ecdysozoa</taxon>
        <taxon>Arthropoda</taxon>
        <taxon>Hexapoda</taxon>
        <taxon>Insecta</taxon>
        <taxon>Pterygota</taxon>
        <taxon>Neoptera</taxon>
        <taxon>Endopterygota</taxon>
        <taxon>Diptera</taxon>
        <taxon>Brachycera</taxon>
        <taxon>Muscomorpha</taxon>
        <taxon>Ephydroidea</taxon>
        <taxon>Drosophilidae</taxon>
        <taxon>Drosophila</taxon>
        <taxon>Hawaiian Drosophila</taxon>
    </lineage>
</organism>